<protein>
    <submittedName>
        <fullName evidence="2">Acetyltransferase (GNAT) family protein</fullName>
    </submittedName>
</protein>
<dbReference type="InParanoid" id="A0A397RS18"/>
<reference evidence="2 3" key="1">
    <citation type="submission" date="2018-08" db="EMBL/GenBank/DDBJ databases">
        <title>Genomic Encyclopedia of Archaeal and Bacterial Type Strains, Phase II (KMG-II): from individual species to whole genera.</title>
        <authorList>
            <person name="Goeker M."/>
        </authorList>
    </citation>
    <scope>NUCLEOTIDE SEQUENCE [LARGE SCALE GENOMIC DNA]</scope>
    <source>
        <strain evidence="2 3">ATCC 27112</strain>
    </source>
</reference>
<dbReference type="CDD" id="cd04301">
    <property type="entry name" value="NAT_SF"/>
    <property type="match status" value="1"/>
</dbReference>
<sequence>MEIIEYNEKYYLDLATMISLFRVTLRRFKNIESKPNIEDAKEELEEYITYKKKYKIYLCIEDDKALGYIILRIDGVIWVEQIYVLEESRRKGVASLLYDFSENVSKAMGEDTLYNYVHPNNNAIINFLKSKDYTVINLIEIRKKYNGEETLSKIKIMDNEFDY</sequence>
<dbReference type="Pfam" id="PF00583">
    <property type="entry name" value="Acetyltransf_1"/>
    <property type="match status" value="1"/>
</dbReference>
<dbReference type="InterPro" id="IPR000182">
    <property type="entry name" value="GNAT_dom"/>
</dbReference>
<dbReference type="Gene3D" id="3.40.630.30">
    <property type="match status" value="1"/>
</dbReference>
<proteinExistence type="predicted"/>
<dbReference type="SUPFAM" id="SSF55729">
    <property type="entry name" value="Acyl-CoA N-acyltransferases (Nat)"/>
    <property type="match status" value="1"/>
</dbReference>
<dbReference type="Proteomes" id="UP000266506">
    <property type="component" value="Unassembled WGS sequence"/>
</dbReference>
<organism evidence="2 3">
    <name type="scientific">Anaeroplasma bactoclasticum</name>
    <dbReference type="NCBI Taxonomy" id="2088"/>
    <lineage>
        <taxon>Bacteria</taxon>
        <taxon>Bacillati</taxon>
        <taxon>Mycoplasmatota</taxon>
        <taxon>Mollicutes</taxon>
        <taxon>Anaeroplasmatales</taxon>
        <taxon>Anaeroplasmataceae</taxon>
        <taxon>Anaeroplasma</taxon>
    </lineage>
</organism>
<keyword evidence="3" id="KW-1185">Reference proteome</keyword>
<feature type="domain" description="N-acetyltransferase" evidence="1">
    <location>
        <begin position="16"/>
        <end position="158"/>
    </location>
</feature>
<evidence type="ECO:0000313" key="2">
    <source>
        <dbReference type="EMBL" id="RIA75516.1"/>
    </source>
</evidence>
<keyword evidence="2" id="KW-0808">Transferase</keyword>
<dbReference type="AlphaFoldDB" id="A0A397RS18"/>
<dbReference type="InterPro" id="IPR016181">
    <property type="entry name" value="Acyl_CoA_acyltransferase"/>
</dbReference>
<dbReference type="GO" id="GO:0016747">
    <property type="term" value="F:acyltransferase activity, transferring groups other than amino-acyl groups"/>
    <property type="evidence" value="ECO:0007669"/>
    <property type="project" value="InterPro"/>
</dbReference>
<accession>A0A397RS18</accession>
<dbReference type="RefSeq" id="WP_119016536.1">
    <property type="nucleotide sequence ID" value="NZ_QXEV01000017.1"/>
</dbReference>
<dbReference type="PROSITE" id="PS51186">
    <property type="entry name" value="GNAT"/>
    <property type="match status" value="1"/>
</dbReference>
<dbReference type="OrthoDB" id="6182349at2"/>
<comment type="caution">
    <text evidence="2">The sequence shown here is derived from an EMBL/GenBank/DDBJ whole genome shotgun (WGS) entry which is preliminary data.</text>
</comment>
<evidence type="ECO:0000313" key="3">
    <source>
        <dbReference type="Proteomes" id="UP000266506"/>
    </source>
</evidence>
<dbReference type="EMBL" id="QXEV01000017">
    <property type="protein sequence ID" value="RIA75516.1"/>
    <property type="molecule type" value="Genomic_DNA"/>
</dbReference>
<name>A0A397RS18_9MOLU</name>
<gene>
    <name evidence="2" type="ORF">EI71_01410</name>
</gene>
<evidence type="ECO:0000259" key="1">
    <source>
        <dbReference type="PROSITE" id="PS51186"/>
    </source>
</evidence>